<evidence type="ECO:0000313" key="4">
    <source>
        <dbReference type="EMBL" id="ALO66208.1"/>
    </source>
</evidence>
<gene>
    <name evidence="4" type="ORF">AS189_06500</name>
</gene>
<evidence type="ECO:0000259" key="3">
    <source>
        <dbReference type="PROSITE" id="PS51462"/>
    </source>
</evidence>
<dbReference type="OrthoDB" id="21342at2"/>
<dbReference type="PROSITE" id="PS51462">
    <property type="entry name" value="NUDIX"/>
    <property type="match status" value="1"/>
</dbReference>
<reference evidence="5" key="1">
    <citation type="submission" date="2015-11" db="EMBL/GenBank/DDBJ databases">
        <authorList>
            <person name="Kumar R."/>
            <person name="Singh D."/>
            <person name="Swarnkar M.K."/>
            <person name="Singh A.K."/>
            <person name="Kumar S."/>
        </authorList>
    </citation>
    <scope>NUCLEOTIDE SEQUENCE [LARGE SCALE GENOMIC DNA]</scope>
    <source>
        <strain evidence="5">ERGS4:06</strain>
    </source>
</reference>
<protein>
    <submittedName>
        <fullName evidence="4">DNA mismatch repair protein MutT</fullName>
    </submittedName>
</protein>
<organism evidence="4 5">
    <name type="scientific">Arthrobacter alpinus</name>
    <dbReference type="NCBI Taxonomy" id="656366"/>
    <lineage>
        <taxon>Bacteria</taxon>
        <taxon>Bacillati</taxon>
        <taxon>Actinomycetota</taxon>
        <taxon>Actinomycetes</taxon>
        <taxon>Micrococcales</taxon>
        <taxon>Micrococcaceae</taxon>
        <taxon>Arthrobacter</taxon>
    </lineage>
</organism>
<dbReference type="GO" id="GO:0016787">
    <property type="term" value="F:hydrolase activity"/>
    <property type="evidence" value="ECO:0007669"/>
    <property type="project" value="UniProtKB-KW"/>
</dbReference>
<dbReference type="RefSeq" id="WP_062286828.1">
    <property type="nucleotide sequence ID" value="NZ_CP013200.1"/>
</dbReference>
<dbReference type="Gene3D" id="3.90.79.10">
    <property type="entry name" value="Nucleoside Triphosphate Pyrophosphohydrolase"/>
    <property type="match status" value="1"/>
</dbReference>
<evidence type="ECO:0000256" key="2">
    <source>
        <dbReference type="ARBA" id="ARBA00022801"/>
    </source>
</evidence>
<dbReference type="PANTHER" id="PTHR43046:SF16">
    <property type="entry name" value="ADP-RIBOSE PYROPHOSPHATASE YJHB-RELATED"/>
    <property type="match status" value="1"/>
</dbReference>
<keyword evidence="2" id="KW-0378">Hydrolase</keyword>
<sequence length="156" mass="17088">MSERFALIPASYVIFRSGTQVLLQLRQGTGYMDGHWAAAAAGHVDAGESAEAAAVREAHEELGVRIAAENLVPLTAMHRAQVNGPALAQRVDFFFSCEKWVGEPRIMEPDKAADLRWFALDELPAQVVPHERVVLERLTAGLPPIVSFGFEQRVAP</sequence>
<dbReference type="AlphaFoldDB" id="A0A0S2LYA4"/>
<feature type="domain" description="Nudix hydrolase" evidence="3">
    <location>
        <begin position="6"/>
        <end position="140"/>
    </location>
</feature>
<dbReference type="Proteomes" id="UP000059574">
    <property type="component" value="Chromosome"/>
</dbReference>
<dbReference type="PANTHER" id="PTHR43046">
    <property type="entry name" value="GDP-MANNOSE MANNOSYL HYDROLASE"/>
    <property type="match status" value="1"/>
</dbReference>
<reference evidence="4 5" key="2">
    <citation type="journal article" date="2016" name="J. Biotechnol.">
        <title>Complete genome sequence of Arthrobacter alpinus ERGS4:06, a yellow pigmented bacterium tolerant to cold and radiations isolated from Sikkim Himalaya.</title>
        <authorList>
            <person name="Kumar R."/>
            <person name="Singh D."/>
            <person name="Swarnkar M.K."/>
            <person name="Singh A.K."/>
            <person name="Kumar S."/>
        </authorList>
    </citation>
    <scope>NUCLEOTIDE SEQUENCE [LARGE SCALE GENOMIC DNA]</scope>
    <source>
        <strain evidence="4 5">ERGS4:06</strain>
    </source>
</reference>
<dbReference type="Pfam" id="PF00293">
    <property type="entry name" value="NUDIX"/>
    <property type="match status" value="1"/>
</dbReference>
<dbReference type="InterPro" id="IPR000086">
    <property type="entry name" value="NUDIX_hydrolase_dom"/>
</dbReference>
<dbReference type="CDD" id="cd04683">
    <property type="entry name" value="NUDIX_Hydrolase"/>
    <property type="match status" value="1"/>
</dbReference>
<evidence type="ECO:0000313" key="5">
    <source>
        <dbReference type="Proteomes" id="UP000059574"/>
    </source>
</evidence>
<dbReference type="SUPFAM" id="SSF55811">
    <property type="entry name" value="Nudix"/>
    <property type="match status" value="1"/>
</dbReference>
<proteinExistence type="predicted"/>
<evidence type="ECO:0000256" key="1">
    <source>
        <dbReference type="ARBA" id="ARBA00001946"/>
    </source>
</evidence>
<dbReference type="EMBL" id="CP013200">
    <property type="protein sequence ID" value="ALO66208.1"/>
    <property type="molecule type" value="Genomic_DNA"/>
</dbReference>
<dbReference type="PROSITE" id="PS00893">
    <property type="entry name" value="NUDIX_BOX"/>
    <property type="match status" value="1"/>
</dbReference>
<accession>A0A0S2LYA4</accession>
<dbReference type="InterPro" id="IPR020084">
    <property type="entry name" value="NUDIX_hydrolase_CS"/>
</dbReference>
<dbReference type="InterPro" id="IPR015797">
    <property type="entry name" value="NUDIX_hydrolase-like_dom_sf"/>
</dbReference>
<name>A0A0S2LYA4_9MICC</name>
<comment type="cofactor">
    <cofactor evidence="1">
        <name>Mg(2+)</name>
        <dbReference type="ChEBI" id="CHEBI:18420"/>
    </cofactor>
</comment>